<evidence type="ECO:0000259" key="1">
    <source>
        <dbReference type="PROSITE" id="PS51186"/>
    </source>
</evidence>
<dbReference type="Pfam" id="PF13673">
    <property type="entry name" value="Acetyltransf_10"/>
    <property type="match status" value="1"/>
</dbReference>
<dbReference type="RefSeq" id="WP_198840873.1">
    <property type="nucleotide sequence ID" value="NZ_JAEHFJ010000003.1"/>
</dbReference>
<organism evidence="2 3">
    <name type="scientific">Aureibaculum flavum</name>
    <dbReference type="NCBI Taxonomy" id="2795986"/>
    <lineage>
        <taxon>Bacteria</taxon>
        <taxon>Pseudomonadati</taxon>
        <taxon>Bacteroidota</taxon>
        <taxon>Flavobacteriia</taxon>
        <taxon>Flavobacteriales</taxon>
        <taxon>Flavobacteriaceae</taxon>
        <taxon>Aureibaculum</taxon>
    </lineage>
</organism>
<accession>A0ABS0WQ68</accession>
<name>A0ABS0WQ68_9FLAO</name>
<proteinExistence type="predicted"/>
<keyword evidence="3" id="KW-1185">Reference proteome</keyword>
<reference evidence="2 3" key="1">
    <citation type="submission" date="2020-12" db="EMBL/GenBank/DDBJ databases">
        <title>Aureibaculum luteum sp. nov. and Aureibaculum flavum sp. nov., novel members of the family Flavobacteriaceae isolated from Antarctic intertidal sediments.</title>
        <authorList>
            <person name="He X."/>
            <person name="Zhang X."/>
        </authorList>
    </citation>
    <scope>NUCLEOTIDE SEQUENCE [LARGE SCALE GENOMIC DNA]</scope>
    <source>
        <strain evidence="2 3">A20</strain>
    </source>
</reference>
<dbReference type="Gene3D" id="3.40.630.30">
    <property type="match status" value="1"/>
</dbReference>
<evidence type="ECO:0000313" key="2">
    <source>
        <dbReference type="EMBL" id="MBJ2174117.1"/>
    </source>
</evidence>
<protein>
    <submittedName>
        <fullName evidence="2">GNAT family N-acetyltransferase</fullName>
    </submittedName>
</protein>
<dbReference type="Proteomes" id="UP000623301">
    <property type="component" value="Unassembled WGS sequence"/>
</dbReference>
<comment type="caution">
    <text evidence="2">The sequence shown here is derived from an EMBL/GenBank/DDBJ whole genome shotgun (WGS) entry which is preliminary data.</text>
</comment>
<dbReference type="PROSITE" id="PS51186">
    <property type="entry name" value="GNAT"/>
    <property type="match status" value="1"/>
</dbReference>
<dbReference type="InterPro" id="IPR016181">
    <property type="entry name" value="Acyl_CoA_acyltransferase"/>
</dbReference>
<dbReference type="SUPFAM" id="SSF55729">
    <property type="entry name" value="Acyl-CoA N-acyltransferases (Nat)"/>
    <property type="match status" value="1"/>
</dbReference>
<dbReference type="InterPro" id="IPR000182">
    <property type="entry name" value="GNAT_dom"/>
</dbReference>
<dbReference type="EMBL" id="JAEHFJ010000003">
    <property type="protein sequence ID" value="MBJ2174117.1"/>
    <property type="molecule type" value="Genomic_DNA"/>
</dbReference>
<feature type="domain" description="N-acetyltransferase" evidence="1">
    <location>
        <begin position="6"/>
        <end position="148"/>
    </location>
</feature>
<sequence length="150" mass="17850">MQWFLKTFDQLSLNEFYSILKLRIDIFVVEQNCPYPELDNKDQLAHHFFCINNNEVIAYTRIFKPGDYYVQVAFGRVVVHENFRKQELGKKLIERTINETYKLYGKTPIKIGAQVYLKNFYESFGFQQKGEGYLEDGIPHIYMILDNEQS</sequence>
<gene>
    <name evidence="2" type="ORF">JBL43_07705</name>
</gene>
<evidence type="ECO:0000313" key="3">
    <source>
        <dbReference type="Proteomes" id="UP000623301"/>
    </source>
</evidence>
<dbReference type="CDD" id="cd04301">
    <property type="entry name" value="NAT_SF"/>
    <property type="match status" value="1"/>
</dbReference>